<dbReference type="AlphaFoldDB" id="A0A4Z2ELA5"/>
<feature type="compositionally biased region" description="Basic and acidic residues" evidence="1">
    <location>
        <begin position="14"/>
        <end position="39"/>
    </location>
</feature>
<feature type="region of interest" description="Disordered" evidence="1">
    <location>
        <begin position="1"/>
        <end position="39"/>
    </location>
</feature>
<keyword evidence="3" id="KW-1185">Reference proteome</keyword>
<gene>
    <name evidence="2" type="ORF">EYF80_060618</name>
</gene>
<organism evidence="2 3">
    <name type="scientific">Liparis tanakae</name>
    <name type="common">Tanaka's snailfish</name>
    <dbReference type="NCBI Taxonomy" id="230148"/>
    <lineage>
        <taxon>Eukaryota</taxon>
        <taxon>Metazoa</taxon>
        <taxon>Chordata</taxon>
        <taxon>Craniata</taxon>
        <taxon>Vertebrata</taxon>
        <taxon>Euteleostomi</taxon>
        <taxon>Actinopterygii</taxon>
        <taxon>Neopterygii</taxon>
        <taxon>Teleostei</taxon>
        <taxon>Neoteleostei</taxon>
        <taxon>Acanthomorphata</taxon>
        <taxon>Eupercaria</taxon>
        <taxon>Perciformes</taxon>
        <taxon>Cottioidei</taxon>
        <taxon>Cottales</taxon>
        <taxon>Liparidae</taxon>
        <taxon>Liparis</taxon>
    </lineage>
</organism>
<dbReference type="EMBL" id="SRLO01005903">
    <property type="protein sequence ID" value="TNN29234.1"/>
    <property type="molecule type" value="Genomic_DNA"/>
</dbReference>
<protein>
    <submittedName>
        <fullName evidence="2">Uncharacterized protein</fullName>
    </submittedName>
</protein>
<reference evidence="2 3" key="1">
    <citation type="submission" date="2019-03" db="EMBL/GenBank/DDBJ databases">
        <title>First draft genome of Liparis tanakae, snailfish: a comprehensive survey of snailfish specific genes.</title>
        <authorList>
            <person name="Kim W."/>
            <person name="Song I."/>
            <person name="Jeong J.-H."/>
            <person name="Kim D."/>
            <person name="Kim S."/>
            <person name="Ryu S."/>
            <person name="Song J.Y."/>
            <person name="Lee S.K."/>
        </authorList>
    </citation>
    <scope>NUCLEOTIDE SEQUENCE [LARGE SCALE GENOMIC DNA]</scope>
    <source>
        <tissue evidence="2">Muscle</tissue>
    </source>
</reference>
<evidence type="ECO:0000313" key="3">
    <source>
        <dbReference type="Proteomes" id="UP000314294"/>
    </source>
</evidence>
<sequence length="71" mass="8143">MYRIITSIQKPGRGFHDRTGRPRTLSRDEDGRSEVRDGVPRNESFSRLLPIADHRAPFTHVNIPAFHVCAM</sequence>
<accession>A0A4Z2ELA5</accession>
<comment type="caution">
    <text evidence="2">The sequence shown here is derived from an EMBL/GenBank/DDBJ whole genome shotgun (WGS) entry which is preliminary data.</text>
</comment>
<evidence type="ECO:0000256" key="1">
    <source>
        <dbReference type="SAM" id="MobiDB-lite"/>
    </source>
</evidence>
<name>A0A4Z2ELA5_9TELE</name>
<evidence type="ECO:0000313" key="2">
    <source>
        <dbReference type="EMBL" id="TNN29234.1"/>
    </source>
</evidence>
<dbReference type="Proteomes" id="UP000314294">
    <property type="component" value="Unassembled WGS sequence"/>
</dbReference>
<proteinExistence type="predicted"/>